<gene>
    <name evidence="1" type="ORF">VFPFJ_02333</name>
</gene>
<proteinExistence type="predicted"/>
<evidence type="ECO:0000313" key="1">
    <source>
        <dbReference type="EMBL" id="OAQ93172.1"/>
    </source>
</evidence>
<organism evidence="1 2">
    <name type="scientific">Purpureocillium lilacinum</name>
    <name type="common">Paecilomyces lilacinus</name>
    <dbReference type="NCBI Taxonomy" id="33203"/>
    <lineage>
        <taxon>Eukaryota</taxon>
        <taxon>Fungi</taxon>
        <taxon>Dikarya</taxon>
        <taxon>Ascomycota</taxon>
        <taxon>Pezizomycotina</taxon>
        <taxon>Sordariomycetes</taxon>
        <taxon>Hypocreomycetidae</taxon>
        <taxon>Hypocreales</taxon>
        <taxon>Ophiocordycipitaceae</taxon>
        <taxon>Purpureocillium</taxon>
    </lineage>
</organism>
<dbReference type="Proteomes" id="UP000078340">
    <property type="component" value="Unassembled WGS sequence"/>
</dbReference>
<evidence type="ECO:0000313" key="2">
    <source>
        <dbReference type="Proteomes" id="UP000078340"/>
    </source>
</evidence>
<sequence length="138" mass="15419">MRKAIYAGFPRRSIILCWKRGEAGEHDCTEMTFQLPIVRPYKVQRSCLPTEQPGRFAPFPPAQRSAFLCFFPLGPFAVLFSPLRLGDMTERAGNSRRSDFGGRTSELSGYPAVEHTGVCTSWGLQDWSPSNISDEKGS</sequence>
<dbReference type="EMBL" id="LSBI01000002">
    <property type="protein sequence ID" value="OAQ93172.1"/>
    <property type="molecule type" value="Genomic_DNA"/>
</dbReference>
<dbReference type="AlphaFoldDB" id="A0A179HTF6"/>
<protein>
    <submittedName>
        <fullName evidence="1">Uncharacterized protein</fullName>
    </submittedName>
</protein>
<accession>A0A179HTF6</accession>
<comment type="caution">
    <text evidence="1">The sequence shown here is derived from an EMBL/GenBank/DDBJ whole genome shotgun (WGS) entry which is preliminary data.</text>
</comment>
<name>A0A179HTF6_PURLI</name>
<reference evidence="1 2" key="1">
    <citation type="submission" date="2016-02" db="EMBL/GenBank/DDBJ databases">
        <title>Biosynthesis of antibiotic leucinostatins and their inhibition on Phytophthora in bio-control Purpureocillium lilacinum.</title>
        <authorList>
            <person name="Wang G."/>
            <person name="Liu Z."/>
            <person name="Lin R."/>
            <person name="Li E."/>
            <person name="Mao Z."/>
            <person name="Ling J."/>
            <person name="Yin W."/>
            <person name="Xie B."/>
        </authorList>
    </citation>
    <scope>NUCLEOTIDE SEQUENCE [LARGE SCALE GENOMIC DNA]</scope>
    <source>
        <strain evidence="1">PLFJ-1</strain>
    </source>
</reference>